<dbReference type="KEGG" id="tml:GSTUM_00004340001"/>
<dbReference type="RefSeq" id="XP_002835612.1">
    <property type="nucleotide sequence ID" value="XM_002835566.1"/>
</dbReference>
<evidence type="ECO:0000313" key="2">
    <source>
        <dbReference type="Proteomes" id="UP000006911"/>
    </source>
</evidence>
<dbReference type="GeneID" id="9183755"/>
<proteinExistence type="predicted"/>
<keyword evidence="2" id="KW-1185">Reference proteome</keyword>
<accession>D5G5H6</accession>
<protein>
    <submittedName>
        <fullName evidence="1">(Perigord truffle) hypothetical protein</fullName>
    </submittedName>
</protein>
<dbReference type="EMBL" id="FN429998">
    <property type="protein sequence ID" value="CAZ79769.1"/>
    <property type="molecule type" value="Genomic_DNA"/>
</dbReference>
<reference evidence="1 2" key="1">
    <citation type="journal article" date="2010" name="Nature">
        <title>Perigord black truffle genome uncovers evolutionary origins and mechanisms of symbiosis.</title>
        <authorList>
            <person name="Martin F."/>
            <person name="Kohler A."/>
            <person name="Murat C."/>
            <person name="Balestrini R."/>
            <person name="Coutinho P.M."/>
            <person name="Jaillon O."/>
            <person name="Montanini B."/>
            <person name="Morin E."/>
            <person name="Noel B."/>
            <person name="Percudani R."/>
            <person name="Porcel B."/>
            <person name="Rubini A."/>
            <person name="Amicucci A."/>
            <person name="Amselem J."/>
            <person name="Anthouard V."/>
            <person name="Arcioni S."/>
            <person name="Artiguenave F."/>
            <person name="Aury J.M."/>
            <person name="Ballario P."/>
            <person name="Bolchi A."/>
            <person name="Brenna A."/>
            <person name="Brun A."/>
            <person name="Buee M."/>
            <person name="Cantarel B."/>
            <person name="Chevalier G."/>
            <person name="Couloux A."/>
            <person name="Da Silva C."/>
            <person name="Denoeud F."/>
            <person name="Duplessis S."/>
            <person name="Ghignone S."/>
            <person name="Hilselberger B."/>
            <person name="Iotti M."/>
            <person name="Marcais B."/>
            <person name="Mello A."/>
            <person name="Miranda M."/>
            <person name="Pacioni G."/>
            <person name="Quesneville H."/>
            <person name="Riccioni C."/>
            <person name="Ruotolo R."/>
            <person name="Splivallo R."/>
            <person name="Stocchi V."/>
            <person name="Tisserant E."/>
            <person name="Viscomi A.R."/>
            <person name="Zambonelli A."/>
            <person name="Zampieri E."/>
            <person name="Henrissat B."/>
            <person name="Lebrun M.H."/>
            <person name="Paolocci F."/>
            <person name="Bonfante P."/>
            <person name="Ottonello S."/>
            <person name="Wincker P."/>
        </authorList>
    </citation>
    <scope>NUCLEOTIDE SEQUENCE [LARGE SCALE GENOMIC DNA]</scope>
    <source>
        <strain evidence="1 2">Mel28</strain>
    </source>
</reference>
<dbReference type="AlphaFoldDB" id="D5G5H6"/>
<dbReference type="InParanoid" id="D5G5H6"/>
<name>D5G5H6_TUBMM</name>
<dbReference type="Proteomes" id="UP000006911">
    <property type="component" value="Unassembled WGS sequence"/>
</dbReference>
<evidence type="ECO:0000313" key="1">
    <source>
        <dbReference type="EMBL" id="CAZ79769.1"/>
    </source>
</evidence>
<organism evidence="1 2">
    <name type="scientific">Tuber melanosporum (strain Mel28)</name>
    <name type="common">Perigord black truffle</name>
    <dbReference type="NCBI Taxonomy" id="656061"/>
    <lineage>
        <taxon>Eukaryota</taxon>
        <taxon>Fungi</taxon>
        <taxon>Dikarya</taxon>
        <taxon>Ascomycota</taxon>
        <taxon>Pezizomycotina</taxon>
        <taxon>Pezizomycetes</taxon>
        <taxon>Pezizales</taxon>
        <taxon>Tuberaceae</taxon>
        <taxon>Tuber</taxon>
    </lineage>
</organism>
<sequence length="67" mass="7546">MPQLRLGRSMGVGGRRLAGPIGEDIADAGNREFRGNARGEEERRKEGAKYLSPPLHLFLNYFCTRKQ</sequence>
<gene>
    <name evidence="1" type="ORF">GSTUM_00004340001</name>
</gene>
<dbReference type="HOGENOM" id="CLU_2814274_0_0_1"/>